<evidence type="ECO:0000256" key="6">
    <source>
        <dbReference type="ARBA" id="ARBA00022617"/>
    </source>
</evidence>
<dbReference type="InterPro" id="IPR036396">
    <property type="entry name" value="Cyt_P450_sf"/>
</dbReference>
<comment type="function">
    <text evidence="2">May be involved in the metabolism of insect hormones and in the breakdown of synthetic insecticides.</text>
</comment>
<dbReference type="PRINTS" id="PR00463">
    <property type="entry name" value="EP450I"/>
</dbReference>
<reference evidence="16" key="1">
    <citation type="submission" date="2019-08" db="EMBL/GenBank/DDBJ databases">
        <title>The genome of the North American firefly Photinus pyralis.</title>
        <authorList>
            <consortium name="Photinus pyralis genome working group"/>
            <person name="Fallon T.R."/>
            <person name="Sander Lower S.E."/>
            <person name="Weng J.-K."/>
        </authorList>
    </citation>
    <scope>NUCLEOTIDE SEQUENCE</scope>
    <source>
        <strain evidence="16">TRF0915ILg1</strain>
        <tissue evidence="16">Whole body</tissue>
    </source>
</reference>
<keyword evidence="11 14" id="KW-0408">Iron</keyword>
<keyword evidence="7 14" id="KW-0479">Metal-binding</keyword>
<keyword evidence="8" id="KW-0256">Endoplasmic reticulum</keyword>
<comment type="caution">
    <text evidence="16">The sequence shown here is derived from an EMBL/GenBank/DDBJ whole genome shotgun (WGS) entry which is preliminary data.</text>
</comment>
<evidence type="ECO:0000256" key="5">
    <source>
        <dbReference type="ARBA" id="ARBA00010617"/>
    </source>
</evidence>
<dbReference type="PANTHER" id="PTHR24291">
    <property type="entry name" value="CYTOCHROME P450 FAMILY 4"/>
    <property type="match status" value="1"/>
</dbReference>
<proteinExistence type="inferred from homology"/>
<dbReference type="GO" id="GO:0005506">
    <property type="term" value="F:iron ion binding"/>
    <property type="evidence" value="ECO:0007669"/>
    <property type="project" value="InterPro"/>
</dbReference>
<evidence type="ECO:0000256" key="8">
    <source>
        <dbReference type="ARBA" id="ARBA00022824"/>
    </source>
</evidence>
<keyword evidence="6 14" id="KW-0349">Heme</keyword>
<keyword evidence="17" id="KW-1185">Reference proteome</keyword>
<evidence type="ECO:0008006" key="18">
    <source>
        <dbReference type="Google" id="ProtNLM"/>
    </source>
</evidence>
<name>A0A8K0G7P3_IGNLU</name>
<evidence type="ECO:0000256" key="10">
    <source>
        <dbReference type="ARBA" id="ARBA00023002"/>
    </source>
</evidence>
<evidence type="ECO:0000313" key="16">
    <source>
        <dbReference type="EMBL" id="KAF2894690.1"/>
    </source>
</evidence>
<dbReference type="Pfam" id="PF00067">
    <property type="entry name" value="p450"/>
    <property type="match status" value="1"/>
</dbReference>
<comment type="cofactor">
    <cofactor evidence="1 14">
        <name>heme</name>
        <dbReference type="ChEBI" id="CHEBI:30413"/>
    </cofactor>
</comment>
<evidence type="ECO:0000256" key="9">
    <source>
        <dbReference type="ARBA" id="ARBA00022848"/>
    </source>
</evidence>
<dbReference type="Gene3D" id="1.10.630.10">
    <property type="entry name" value="Cytochrome P450"/>
    <property type="match status" value="1"/>
</dbReference>
<organism evidence="16 17">
    <name type="scientific">Ignelater luminosus</name>
    <name type="common">Cucubano</name>
    <name type="synonym">Pyrophorus luminosus</name>
    <dbReference type="NCBI Taxonomy" id="2038154"/>
    <lineage>
        <taxon>Eukaryota</taxon>
        <taxon>Metazoa</taxon>
        <taxon>Ecdysozoa</taxon>
        <taxon>Arthropoda</taxon>
        <taxon>Hexapoda</taxon>
        <taxon>Insecta</taxon>
        <taxon>Pterygota</taxon>
        <taxon>Neoptera</taxon>
        <taxon>Endopterygota</taxon>
        <taxon>Coleoptera</taxon>
        <taxon>Polyphaga</taxon>
        <taxon>Elateriformia</taxon>
        <taxon>Elateroidea</taxon>
        <taxon>Elateridae</taxon>
        <taxon>Agrypninae</taxon>
        <taxon>Pyrophorini</taxon>
        <taxon>Ignelater</taxon>
    </lineage>
</organism>
<dbReference type="InterPro" id="IPR050196">
    <property type="entry name" value="Cytochrome_P450_Monoox"/>
</dbReference>
<dbReference type="InterPro" id="IPR001128">
    <property type="entry name" value="Cyt_P450"/>
</dbReference>
<evidence type="ECO:0000256" key="1">
    <source>
        <dbReference type="ARBA" id="ARBA00001971"/>
    </source>
</evidence>
<accession>A0A8K0G7P3</accession>
<evidence type="ECO:0000256" key="4">
    <source>
        <dbReference type="ARBA" id="ARBA00004406"/>
    </source>
</evidence>
<dbReference type="InterPro" id="IPR002401">
    <property type="entry name" value="Cyt_P450_E_grp-I"/>
</dbReference>
<dbReference type="GO" id="GO:0016705">
    <property type="term" value="F:oxidoreductase activity, acting on paired donors, with incorporation or reduction of molecular oxygen"/>
    <property type="evidence" value="ECO:0007669"/>
    <property type="project" value="InterPro"/>
</dbReference>
<evidence type="ECO:0000256" key="7">
    <source>
        <dbReference type="ARBA" id="ARBA00022723"/>
    </source>
</evidence>
<keyword evidence="10 15" id="KW-0560">Oxidoreductase</keyword>
<dbReference type="AlphaFoldDB" id="A0A8K0G7P3"/>
<sequence>MTELDEIFGESNRPVSFEDIQSLRYMEQVIQETWRLFPPIPMIAKKPTTDIQLENCVLPEGSTIAIIIMAMHRNPTQFPNPDVFNPDNFLPERIKARHPYSFIPFSAGSRTCIGAKYAMLLVKVMLATLLRSYRVYSKRRERDFVLAGQTVLKRREGFLINLKPREKSSMIIAAA</sequence>
<comment type="similarity">
    <text evidence="5 15">Belongs to the cytochrome P450 family.</text>
</comment>
<evidence type="ECO:0000256" key="13">
    <source>
        <dbReference type="ARBA" id="ARBA00023136"/>
    </source>
</evidence>
<dbReference type="OrthoDB" id="1470350at2759"/>
<feature type="binding site" description="axial binding residue" evidence="14">
    <location>
        <position position="112"/>
    </location>
    <ligand>
        <name>heme</name>
        <dbReference type="ChEBI" id="CHEBI:30413"/>
    </ligand>
    <ligandPart>
        <name>Fe</name>
        <dbReference type="ChEBI" id="CHEBI:18248"/>
    </ligandPart>
</feature>
<evidence type="ECO:0000313" key="17">
    <source>
        <dbReference type="Proteomes" id="UP000801492"/>
    </source>
</evidence>
<evidence type="ECO:0000256" key="3">
    <source>
        <dbReference type="ARBA" id="ARBA00004174"/>
    </source>
</evidence>
<dbReference type="GO" id="GO:0005789">
    <property type="term" value="C:endoplasmic reticulum membrane"/>
    <property type="evidence" value="ECO:0007669"/>
    <property type="project" value="UniProtKB-SubCell"/>
</dbReference>
<evidence type="ECO:0000256" key="15">
    <source>
        <dbReference type="RuleBase" id="RU000461"/>
    </source>
</evidence>
<evidence type="ECO:0000256" key="11">
    <source>
        <dbReference type="ARBA" id="ARBA00023004"/>
    </source>
</evidence>
<dbReference type="GO" id="GO:0004497">
    <property type="term" value="F:monooxygenase activity"/>
    <property type="evidence" value="ECO:0007669"/>
    <property type="project" value="UniProtKB-KW"/>
</dbReference>
<evidence type="ECO:0000256" key="14">
    <source>
        <dbReference type="PIRSR" id="PIRSR602401-1"/>
    </source>
</evidence>
<keyword evidence="9" id="KW-0492">Microsome</keyword>
<dbReference type="Proteomes" id="UP000801492">
    <property type="component" value="Unassembled WGS sequence"/>
</dbReference>
<dbReference type="PROSITE" id="PS00086">
    <property type="entry name" value="CYTOCHROME_P450"/>
    <property type="match status" value="1"/>
</dbReference>
<dbReference type="SUPFAM" id="SSF48264">
    <property type="entry name" value="Cytochrome P450"/>
    <property type="match status" value="1"/>
</dbReference>
<dbReference type="InterPro" id="IPR017972">
    <property type="entry name" value="Cyt_P450_CS"/>
</dbReference>
<protein>
    <recommendedName>
        <fullName evidence="18">Cytochrome P450</fullName>
    </recommendedName>
</protein>
<comment type="subcellular location">
    <subcellularLocation>
        <location evidence="4">Endoplasmic reticulum membrane</location>
        <topology evidence="4">Peripheral membrane protein</topology>
    </subcellularLocation>
    <subcellularLocation>
        <location evidence="3">Microsome membrane</location>
        <topology evidence="3">Peripheral membrane protein</topology>
    </subcellularLocation>
</comment>
<dbReference type="EMBL" id="VTPC01006754">
    <property type="protein sequence ID" value="KAF2894690.1"/>
    <property type="molecule type" value="Genomic_DNA"/>
</dbReference>
<evidence type="ECO:0000256" key="12">
    <source>
        <dbReference type="ARBA" id="ARBA00023033"/>
    </source>
</evidence>
<keyword evidence="13" id="KW-0472">Membrane</keyword>
<gene>
    <name evidence="16" type="ORF">ILUMI_11483</name>
</gene>
<dbReference type="PRINTS" id="PR00385">
    <property type="entry name" value="P450"/>
</dbReference>
<dbReference type="GO" id="GO:0020037">
    <property type="term" value="F:heme binding"/>
    <property type="evidence" value="ECO:0007669"/>
    <property type="project" value="InterPro"/>
</dbReference>
<evidence type="ECO:0000256" key="2">
    <source>
        <dbReference type="ARBA" id="ARBA00003690"/>
    </source>
</evidence>
<dbReference type="PANTHER" id="PTHR24291:SF189">
    <property type="entry name" value="CYTOCHROME P450 4C3-RELATED"/>
    <property type="match status" value="1"/>
</dbReference>
<keyword evidence="12 15" id="KW-0503">Monooxygenase</keyword>